<comment type="caution">
    <text evidence="1">The sequence shown here is derived from an EMBL/GenBank/DDBJ whole genome shotgun (WGS) entry which is preliminary data.</text>
</comment>
<accession>A0A7C4D0T0</accession>
<evidence type="ECO:0008006" key="2">
    <source>
        <dbReference type="Google" id="ProtNLM"/>
    </source>
</evidence>
<gene>
    <name evidence="1" type="ORF">ENU31_03335</name>
</gene>
<reference evidence="1" key="1">
    <citation type="journal article" date="2020" name="mSystems">
        <title>Genome- and Community-Level Interaction Insights into Carbon Utilization and Element Cycling Functions of Hydrothermarchaeota in Hydrothermal Sediment.</title>
        <authorList>
            <person name="Zhou Z."/>
            <person name="Liu Y."/>
            <person name="Xu W."/>
            <person name="Pan J."/>
            <person name="Luo Z.H."/>
            <person name="Li M."/>
        </authorList>
    </citation>
    <scope>NUCLEOTIDE SEQUENCE [LARGE SCALE GENOMIC DNA]</scope>
    <source>
        <strain evidence="1">SpSt-658</strain>
    </source>
</reference>
<sequence length="213" mass="24393">MFNLYLAYSECRDMIKHVEIDSAIMFGFDSELLKKCVDALNSARAAIAIVPRAIHQVSEDTIDICLKKSRYLLNGCIPSDTISARKLAKLGATVTIVLTPTSLKFIDESQINVMAQTPTPRYLEIHLYQFLTHLVNYQNIDVEKEFYYLGTVIERALKNDVAVIPSASSPNIRKAILVNHIDLVLYSMGFSRRERRLMLEFYPMDLVQRWLKT</sequence>
<dbReference type="EMBL" id="DTCA01000107">
    <property type="protein sequence ID" value="HGM07427.1"/>
    <property type="molecule type" value="Genomic_DNA"/>
</dbReference>
<name>A0A7C4D0T0_9CREN</name>
<organism evidence="1">
    <name type="scientific">Ignisphaera aggregans</name>
    <dbReference type="NCBI Taxonomy" id="334771"/>
    <lineage>
        <taxon>Archaea</taxon>
        <taxon>Thermoproteota</taxon>
        <taxon>Thermoprotei</taxon>
        <taxon>Desulfurococcales</taxon>
        <taxon>Desulfurococcaceae</taxon>
        <taxon>Ignisphaera</taxon>
    </lineage>
</organism>
<dbReference type="AlphaFoldDB" id="A0A7C4D0T0"/>
<proteinExistence type="predicted"/>
<evidence type="ECO:0000313" key="1">
    <source>
        <dbReference type="EMBL" id="HGM07427.1"/>
    </source>
</evidence>
<protein>
    <recommendedName>
        <fullName evidence="2">RNase P subunit p30</fullName>
    </recommendedName>
</protein>